<evidence type="ECO:0000256" key="2">
    <source>
        <dbReference type="ARBA" id="ARBA00022814"/>
    </source>
</evidence>
<dbReference type="InterPro" id="IPR006027">
    <property type="entry name" value="NusB_RsmB_TIM44"/>
</dbReference>
<dbReference type="InterPro" id="IPR035926">
    <property type="entry name" value="NusB-like_sf"/>
</dbReference>
<dbReference type="PANTHER" id="PTHR11078:SF3">
    <property type="entry name" value="ANTITERMINATION NUSB DOMAIN-CONTAINING PROTEIN"/>
    <property type="match status" value="1"/>
</dbReference>
<accession>A0A192D508</accession>
<keyword evidence="3 6" id="KW-0694">RNA-binding</keyword>
<evidence type="ECO:0000256" key="3">
    <source>
        <dbReference type="ARBA" id="ARBA00022884"/>
    </source>
</evidence>
<keyword evidence="5 6" id="KW-0804">Transcription</keyword>
<evidence type="ECO:0000256" key="5">
    <source>
        <dbReference type="ARBA" id="ARBA00023163"/>
    </source>
</evidence>
<dbReference type="GO" id="GO:0003723">
    <property type="term" value="F:RNA binding"/>
    <property type="evidence" value="ECO:0007669"/>
    <property type="project" value="UniProtKB-UniRule"/>
</dbReference>
<evidence type="ECO:0000256" key="1">
    <source>
        <dbReference type="ARBA" id="ARBA00005952"/>
    </source>
</evidence>
<reference evidence="8 9" key="1">
    <citation type="submission" date="2016-05" db="EMBL/GenBank/DDBJ databases">
        <title>Compelete Genome Sequence of Bacteriochlorophyll-Synthesizing Bacterium Porphyrobacter neustonensis DSM 9434.</title>
        <authorList>
            <person name="Shi X.-L."/>
            <person name="Wu Y.-H."/>
            <person name="Cheng H."/>
            <person name="Xu L."/>
            <person name="Zhang X.-Q."/>
            <person name="Wang C.-S."/>
            <person name="Xu X.-W."/>
        </authorList>
    </citation>
    <scope>NUCLEOTIDE SEQUENCE [LARGE SCALE GENOMIC DNA]</scope>
    <source>
        <strain evidence="8 9">DSM 9434</strain>
    </source>
</reference>
<dbReference type="HAMAP" id="MF_00073">
    <property type="entry name" value="NusB"/>
    <property type="match status" value="1"/>
</dbReference>
<dbReference type="GO" id="GO:0031564">
    <property type="term" value="P:transcription antitermination"/>
    <property type="evidence" value="ECO:0007669"/>
    <property type="project" value="UniProtKB-KW"/>
</dbReference>
<dbReference type="Gene3D" id="1.10.940.10">
    <property type="entry name" value="NusB-like"/>
    <property type="match status" value="1"/>
</dbReference>
<dbReference type="STRING" id="1112.A9D12_09655"/>
<dbReference type="OrthoDB" id="9797817at2"/>
<name>A0A192D508_9SPHN</name>
<dbReference type="Proteomes" id="UP000078263">
    <property type="component" value="Chromosome"/>
</dbReference>
<dbReference type="EMBL" id="CP016033">
    <property type="protein sequence ID" value="ANK13165.1"/>
    <property type="molecule type" value="Genomic_DNA"/>
</dbReference>
<dbReference type="GO" id="GO:0005829">
    <property type="term" value="C:cytosol"/>
    <property type="evidence" value="ECO:0007669"/>
    <property type="project" value="TreeGrafter"/>
</dbReference>
<feature type="domain" description="NusB/RsmB/TIM44" evidence="7">
    <location>
        <begin position="12"/>
        <end position="151"/>
    </location>
</feature>
<dbReference type="GO" id="GO:0006353">
    <property type="term" value="P:DNA-templated transcription termination"/>
    <property type="evidence" value="ECO:0007669"/>
    <property type="project" value="UniProtKB-UniRule"/>
</dbReference>
<evidence type="ECO:0000256" key="4">
    <source>
        <dbReference type="ARBA" id="ARBA00023015"/>
    </source>
</evidence>
<dbReference type="Pfam" id="PF01029">
    <property type="entry name" value="NusB"/>
    <property type="match status" value="1"/>
</dbReference>
<dbReference type="InterPro" id="IPR011605">
    <property type="entry name" value="NusB_fam"/>
</dbReference>
<comment type="function">
    <text evidence="6">Involved in transcription antitermination. Required for transcription of ribosomal RNA (rRNA) genes. Binds specifically to the boxA antiterminator sequence of the ribosomal RNA (rrn) operons.</text>
</comment>
<comment type="similarity">
    <text evidence="1 6">Belongs to the NusB family.</text>
</comment>
<evidence type="ECO:0000256" key="6">
    <source>
        <dbReference type="HAMAP-Rule" id="MF_00073"/>
    </source>
</evidence>
<gene>
    <name evidence="6" type="primary">nusB</name>
    <name evidence="8" type="ORF">A9D12_09655</name>
</gene>
<dbReference type="SUPFAM" id="SSF48013">
    <property type="entry name" value="NusB-like"/>
    <property type="match status" value="1"/>
</dbReference>
<evidence type="ECO:0000313" key="8">
    <source>
        <dbReference type="EMBL" id="ANK13165.1"/>
    </source>
</evidence>
<dbReference type="AlphaFoldDB" id="A0A192D508"/>
<keyword evidence="9" id="KW-1185">Reference proteome</keyword>
<protein>
    <recommendedName>
        <fullName evidence="6">Transcription antitermination protein NusB</fullName>
    </recommendedName>
    <alternativeName>
        <fullName evidence="6">Antitermination factor NusB</fullName>
    </alternativeName>
</protein>
<organism evidence="8 9">
    <name type="scientific">Erythrobacter neustonensis</name>
    <dbReference type="NCBI Taxonomy" id="1112"/>
    <lineage>
        <taxon>Bacteria</taxon>
        <taxon>Pseudomonadati</taxon>
        <taxon>Pseudomonadota</taxon>
        <taxon>Alphaproteobacteria</taxon>
        <taxon>Sphingomonadales</taxon>
        <taxon>Erythrobacteraceae</taxon>
        <taxon>Erythrobacter/Porphyrobacter group</taxon>
        <taxon>Erythrobacter</taxon>
    </lineage>
</organism>
<evidence type="ECO:0000259" key="7">
    <source>
        <dbReference type="Pfam" id="PF01029"/>
    </source>
</evidence>
<dbReference type="PANTHER" id="PTHR11078">
    <property type="entry name" value="N UTILIZATION SUBSTANCE PROTEIN B-RELATED"/>
    <property type="match status" value="1"/>
</dbReference>
<sequence>MNHPAKSQARSAARLAAVQALYQQHMEGTALARLLDEFHQHRLGRTIDDDDFDEAEYADADVLFFDDVVRGVAARRDEIDGVVAGKLAAGWSVTRLDKAMLQVLRAGTYELLARHDIPAAVVINEYVEVAKAFFDDGQAKFVNGILDAVAKDAR</sequence>
<dbReference type="KEGG" id="pns:A9D12_09655"/>
<dbReference type="NCBIfam" id="TIGR01951">
    <property type="entry name" value="nusB"/>
    <property type="match status" value="1"/>
</dbReference>
<proteinExistence type="inferred from homology"/>
<evidence type="ECO:0000313" key="9">
    <source>
        <dbReference type="Proteomes" id="UP000078263"/>
    </source>
</evidence>
<dbReference type="RefSeq" id="WP_068351235.1">
    <property type="nucleotide sequence ID" value="NZ_CP016033.1"/>
</dbReference>
<keyword evidence="4 6" id="KW-0805">Transcription regulation</keyword>
<keyword evidence="2 6" id="KW-0889">Transcription antitermination</keyword>